<dbReference type="GO" id="GO:0003677">
    <property type="term" value="F:DNA binding"/>
    <property type="evidence" value="ECO:0007669"/>
    <property type="project" value="InterPro"/>
</dbReference>
<dbReference type="InterPro" id="IPR001387">
    <property type="entry name" value="Cro/C1-type_HTH"/>
</dbReference>
<evidence type="ECO:0000313" key="2">
    <source>
        <dbReference type="EMBL" id="RMC95185.1"/>
    </source>
</evidence>
<feature type="domain" description="HTH cro/C1-type" evidence="1">
    <location>
        <begin position="6"/>
        <end position="61"/>
    </location>
</feature>
<dbReference type="SUPFAM" id="SSF47413">
    <property type="entry name" value="lambda repressor-like DNA-binding domains"/>
    <property type="match status" value="1"/>
</dbReference>
<dbReference type="CDD" id="cd00093">
    <property type="entry name" value="HTH_XRE"/>
    <property type="match status" value="1"/>
</dbReference>
<name>A0A3M0SAA2_9CLOT</name>
<comment type="caution">
    <text evidence="2">The sequence shown here is derived from an EMBL/GenBank/DDBJ whole genome shotgun (WGS) entry which is preliminary data.</text>
</comment>
<dbReference type="PROSITE" id="PS50943">
    <property type="entry name" value="HTH_CROC1"/>
    <property type="match status" value="1"/>
</dbReference>
<dbReference type="InterPro" id="IPR010982">
    <property type="entry name" value="Lambda_DNA-bd_dom_sf"/>
</dbReference>
<evidence type="ECO:0000313" key="3">
    <source>
        <dbReference type="Proteomes" id="UP000277999"/>
    </source>
</evidence>
<dbReference type="AlphaFoldDB" id="A0A3M0SAA2"/>
<organism evidence="2 3">
    <name type="scientific">Clostridium autoethanogenum</name>
    <dbReference type="NCBI Taxonomy" id="84023"/>
    <lineage>
        <taxon>Bacteria</taxon>
        <taxon>Bacillati</taxon>
        <taxon>Bacillota</taxon>
        <taxon>Clostridia</taxon>
        <taxon>Eubacteriales</taxon>
        <taxon>Clostridiaceae</taxon>
        <taxon>Clostridium</taxon>
    </lineage>
</organism>
<dbReference type="EMBL" id="RFAQ01000074">
    <property type="protein sequence ID" value="RMC95185.1"/>
    <property type="molecule type" value="Genomic_DNA"/>
</dbReference>
<accession>A0A3M0SAA2</accession>
<dbReference type="RefSeq" id="WP_122059980.1">
    <property type="nucleotide sequence ID" value="NZ_RFAQ01000074.1"/>
</dbReference>
<sequence length="77" mass="8590">MIKCNLNEILESKKITKYALAKNTGISAHAIKKLADNQTNSISFENLTKICTELDIPVGDLLVNVKEVKDNKEKTED</sequence>
<gene>
    <name evidence="2" type="ORF">D9O40_16735</name>
</gene>
<dbReference type="Proteomes" id="UP000277999">
    <property type="component" value="Unassembled WGS sequence"/>
</dbReference>
<evidence type="ECO:0000259" key="1">
    <source>
        <dbReference type="PROSITE" id="PS50943"/>
    </source>
</evidence>
<dbReference type="Pfam" id="PF13443">
    <property type="entry name" value="HTH_26"/>
    <property type="match status" value="1"/>
</dbReference>
<dbReference type="Gene3D" id="1.10.260.40">
    <property type="entry name" value="lambda repressor-like DNA-binding domains"/>
    <property type="match status" value="1"/>
</dbReference>
<dbReference type="SMART" id="SM00530">
    <property type="entry name" value="HTH_XRE"/>
    <property type="match status" value="1"/>
</dbReference>
<protein>
    <submittedName>
        <fullName evidence="2">XRE family transcriptional regulator</fullName>
    </submittedName>
</protein>
<reference evidence="2 3" key="1">
    <citation type="submission" date="2018-10" db="EMBL/GenBank/DDBJ databases">
        <title>Genome-centric metagenomics revealed C2 chemical producing, CO utilizing Clostridium with novel acetogenic gene cluster.</title>
        <authorList>
            <person name="Kang H."/>
            <person name="Park B."/>
            <person name="Choi I.G."/>
            <person name="Chang I.S."/>
        </authorList>
    </citation>
    <scope>NUCLEOTIDE SEQUENCE [LARGE SCALE GENOMIC DNA]</scope>
    <source>
        <strain evidence="2 3">H21-9</strain>
    </source>
</reference>
<proteinExistence type="predicted"/>